<sequence length="364" mass="39714">MANLLHIVFLLPFIIIIFPTTTAAAAITGYSSLAPSMPDEQQQLPPYNLSTLLYNLGFRDLSVAATSPANLTTIFAPTDESLRSCRYCSTSLILFEHSVDGLYPYHLLRALAFGTKIETLASTATTPLCLTITISTPPNPSTEPTLFVGGVEITRPDLFNDGNVIIHGIQGYLAHLSPFSCQIERMTSLTFPTHRNSAAPSTISVMREFLKDAMVGLRMNDYTVLALLLQENFDQLMQLNSMTIFAVDDAGVFGDGHTYVTNFRFHIVPNQRLTASELLNLPLDSVLSTMEPGERLRVTVGGGGGPLSPMRINNVKITVTNIVFNQGIVVHGIAAPFPRVHLTTIGFMADPTETVHLGPTANWY</sequence>
<proteinExistence type="predicted"/>
<gene>
    <name evidence="1" type="ORF">L2E82_49478</name>
</gene>
<accession>A0ACB8Z0H9</accession>
<comment type="caution">
    <text evidence="1">The sequence shown here is derived from an EMBL/GenBank/DDBJ whole genome shotgun (WGS) entry which is preliminary data.</text>
</comment>
<name>A0ACB8Z0H9_CICIN</name>
<evidence type="ECO:0000313" key="1">
    <source>
        <dbReference type="EMBL" id="KAI3691235.1"/>
    </source>
</evidence>
<dbReference type="Proteomes" id="UP001055811">
    <property type="component" value="Linkage Group LG09"/>
</dbReference>
<dbReference type="EMBL" id="CM042017">
    <property type="protein sequence ID" value="KAI3691235.1"/>
    <property type="molecule type" value="Genomic_DNA"/>
</dbReference>
<keyword evidence="2" id="KW-1185">Reference proteome</keyword>
<protein>
    <submittedName>
        <fullName evidence="1">Uncharacterized protein</fullName>
    </submittedName>
</protein>
<reference evidence="1 2" key="2">
    <citation type="journal article" date="2022" name="Mol. Ecol. Resour.">
        <title>The genomes of chicory, endive, great burdock and yacon provide insights into Asteraceae paleo-polyploidization history and plant inulin production.</title>
        <authorList>
            <person name="Fan W."/>
            <person name="Wang S."/>
            <person name="Wang H."/>
            <person name="Wang A."/>
            <person name="Jiang F."/>
            <person name="Liu H."/>
            <person name="Zhao H."/>
            <person name="Xu D."/>
            <person name="Zhang Y."/>
        </authorList>
    </citation>
    <scope>NUCLEOTIDE SEQUENCE [LARGE SCALE GENOMIC DNA]</scope>
    <source>
        <strain evidence="2">cv. Punajuju</strain>
        <tissue evidence="1">Leaves</tissue>
    </source>
</reference>
<organism evidence="1 2">
    <name type="scientific">Cichorium intybus</name>
    <name type="common">Chicory</name>
    <dbReference type="NCBI Taxonomy" id="13427"/>
    <lineage>
        <taxon>Eukaryota</taxon>
        <taxon>Viridiplantae</taxon>
        <taxon>Streptophyta</taxon>
        <taxon>Embryophyta</taxon>
        <taxon>Tracheophyta</taxon>
        <taxon>Spermatophyta</taxon>
        <taxon>Magnoliopsida</taxon>
        <taxon>eudicotyledons</taxon>
        <taxon>Gunneridae</taxon>
        <taxon>Pentapetalae</taxon>
        <taxon>asterids</taxon>
        <taxon>campanulids</taxon>
        <taxon>Asterales</taxon>
        <taxon>Asteraceae</taxon>
        <taxon>Cichorioideae</taxon>
        <taxon>Cichorieae</taxon>
        <taxon>Cichoriinae</taxon>
        <taxon>Cichorium</taxon>
    </lineage>
</organism>
<evidence type="ECO:0000313" key="2">
    <source>
        <dbReference type="Proteomes" id="UP001055811"/>
    </source>
</evidence>
<reference evidence="2" key="1">
    <citation type="journal article" date="2022" name="Mol. Ecol. Resour.">
        <title>The genomes of chicory, endive, great burdock and yacon provide insights into Asteraceae palaeo-polyploidization history and plant inulin production.</title>
        <authorList>
            <person name="Fan W."/>
            <person name="Wang S."/>
            <person name="Wang H."/>
            <person name="Wang A."/>
            <person name="Jiang F."/>
            <person name="Liu H."/>
            <person name="Zhao H."/>
            <person name="Xu D."/>
            <person name="Zhang Y."/>
        </authorList>
    </citation>
    <scope>NUCLEOTIDE SEQUENCE [LARGE SCALE GENOMIC DNA]</scope>
    <source>
        <strain evidence="2">cv. Punajuju</strain>
    </source>
</reference>